<reference evidence="2" key="1">
    <citation type="journal article" date="2019" name="Int. J. Syst. Evol. Microbiol.">
        <title>The Global Catalogue of Microorganisms (GCM) 10K type strain sequencing project: providing services to taxonomists for standard genome sequencing and annotation.</title>
        <authorList>
            <consortium name="The Broad Institute Genomics Platform"/>
            <consortium name="The Broad Institute Genome Sequencing Center for Infectious Disease"/>
            <person name="Wu L."/>
            <person name="Ma J."/>
        </authorList>
    </citation>
    <scope>NUCLEOTIDE SEQUENCE [LARGE SCALE GENOMIC DNA]</scope>
    <source>
        <strain evidence="2">CCUG 57113</strain>
    </source>
</reference>
<name>A0ABW0LNZ8_9BACL</name>
<gene>
    <name evidence="1" type="ORF">ACFPPD_02540</name>
</gene>
<dbReference type="EMBL" id="JBHSMH010000005">
    <property type="protein sequence ID" value="MFC5467578.1"/>
    <property type="molecule type" value="Genomic_DNA"/>
</dbReference>
<protein>
    <submittedName>
        <fullName evidence="1">Uncharacterized protein</fullName>
    </submittedName>
</protein>
<dbReference type="RefSeq" id="WP_209742804.1">
    <property type="nucleotide sequence ID" value="NZ_JBHSMH010000005.1"/>
</dbReference>
<proteinExistence type="predicted"/>
<evidence type="ECO:0000313" key="1">
    <source>
        <dbReference type="EMBL" id="MFC5467578.1"/>
    </source>
</evidence>
<dbReference type="Proteomes" id="UP001596105">
    <property type="component" value="Unassembled WGS sequence"/>
</dbReference>
<comment type="caution">
    <text evidence="1">The sequence shown here is derived from an EMBL/GenBank/DDBJ whole genome shotgun (WGS) entry which is preliminary data.</text>
</comment>
<evidence type="ECO:0000313" key="2">
    <source>
        <dbReference type="Proteomes" id="UP001596105"/>
    </source>
</evidence>
<organism evidence="1 2">
    <name type="scientific">Cohnella suwonensis</name>
    <dbReference type="NCBI Taxonomy" id="696072"/>
    <lineage>
        <taxon>Bacteria</taxon>
        <taxon>Bacillati</taxon>
        <taxon>Bacillota</taxon>
        <taxon>Bacilli</taxon>
        <taxon>Bacillales</taxon>
        <taxon>Paenibacillaceae</taxon>
        <taxon>Cohnella</taxon>
    </lineage>
</organism>
<keyword evidence="2" id="KW-1185">Reference proteome</keyword>
<sequence length="170" mass="20070">MSELTFYHYMRMDSGQPEQTYRAAMEKAGYFAFYTFAEGFRNGLREYAEEDSPLYSRLLARARRLFPEPERFSPSWGGLWDEFDLIFAAKNEALAAVPVSKRDGEWQILIDNPYSHNQVVCYTTLPFLEASYLYGYFQRELKPHEVLRLQRITERLQTNGRKEASIFPDY</sequence>
<accession>A0ABW0LNZ8</accession>